<dbReference type="SUPFAM" id="SSF55961">
    <property type="entry name" value="Bet v1-like"/>
    <property type="match status" value="1"/>
</dbReference>
<accession>A0ABW0R2F7</accession>
<proteinExistence type="inferred from homology"/>
<evidence type="ECO:0000313" key="4">
    <source>
        <dbReference type="Proteomes" id="UP001596108"/>
    </source>
</evidence>
<sequence length="170" mass="19552">MTMGTSSNNSVNTEIGELDLIIDRIFNAPRELVWKAVTEPEHVSRWWAPYEYTIPVCKIDLRPGGLWHYCMRSAEGEEHWVRSDYREIVKPERLVYTSLFSDADAVPNDVIPEQLNTMKLFEQEDGKTKMIVQVHFDKAEDLKFTVEAGMAEGMTNAFLKLDLLLAEAQQ</sequence>
<feature type="domain" description="Activator of Hsp90 ATPase homologue 1/2-like C-terminal" evidence="2">
    <location>
        <begin position="27"/>
        <end position="165"/>
    </location>
</feature>
<dbReference type="Proteomes" id="UP001596108">
    <property type="component" value="Unassembled WGS sequence"/>
</dbReference>
<protein>
    <submittedName>
        <fullName evidence="3">SRPBCC domain-containing protein</fullName>
    </submittedName>
</protein>
<evidence type="ECO:0000313" key="3">
    <source>
        <dbReference type="EMBL" id="MFC5531421.1"/>
    </source>
</evidence>
<gene>
    <name evidence="3" type="ORF">ACFPQ4_18535</name>
</gene>
<reference evidence="4" key="1">
    <citation type="journal article" date="2019" name="Int. J. Syst. Evol. Microbiol.">
        <title>The Global Catalogue of Microorganisms (GCM) 10K type strain sequencing project: providing services to taxonomists for standard genome sequencing and annotation.</title>
        <authorList>
            <consortium name="The Broad Institute Genomics Platform"/>
            <consortium name="The Broad Institute Genome Sequencing Center for Infectious Disease"/>
            <person name="Wu L."/>
            <person name="Ma J."/>
        </authorList>
    </citation>
    <scope>NUCLEOTIDE SEQUENCE [LARGE SCALE GENOMIC DNA]</scope>
    <source>
        <strain evidence="4">CGMCC 1.18578</strain>
    </source>
</reference>
<organism evidence="3 4">
    <name type="scientific">Cohnella yongneupensis</name>
    <dbReference type="NCBI Taxonomy" id="425006"/>
    <lineage>
        <taxon>Bacteria</taxon>
        <taxon>Bacillati</taxon>
        <taxon>Bacillota</taxon>
        <taxon>Bacilli</taxon>
        <taxon>Bacillales</taxon>
        <taxon>Paenibacillaceae</taxon>
        <taxon>Cohnella</taxon>
    </lineage>
</organism>
<evidence type="ECO:0000256" key="1">
    <source>
        <dbReference type="ARBA" id="ARBA00006817"/>
    </source>
</evidence>
<dbReference type="Pfam" id="PF08327">
    <property type="entry name" value="AHSA1"/>
    <property type="match status" value="1"/>
</dbReference>
<dbReference type="InterPro" id="IPR023393">
    <property type="entry name" value="START-like_dom_sf"/>
</dbReference>
<dbReference type="EMBL" id="JBHSNC010000054">
    <property type="protein sequence ID" value="MFC5531421.1"/>
    <property type="molecule type" value="Genomic_DNA"/>
</dbReference>
<dbReference type="RefSeq" id="WP_378113383.1">
    <property type="nucleotide sequence ID" value="NZ_JBHSNC010000054.1"/>
</dbReference>
<comment type="caution">
    <text evidence="3">The sequence shown here is derived from an EMBL/GenBank/DDBJ whole genome shotgun (WGS) entry which is preliminary data.</text>
</comment>
<dbReference type="Gene3D" id="3.30.530.20">
    <property type="match status" value="1"/>
</dbReference>
<keyword evidence="4" id="KW-1185">Reference proteome</keyword>
<dbReference type="InterPro" id="IPR013538">
    <property type="entry name" value="ASHA1/2-like_C"/>
</dbReference>
<evidence type="ECO:0000259" key="2">
    <source>
        <dbReference type="Pfam" id="PF08327"/>
    </source>
</evidence>
<comment type="similarity">
    <text evidence="1">Belongs to the AHA1 family.</text>
</comment>
<name>A0ABW0R2F7_9BACL</name>